<dbReference type="InterPro" id="IPR013766">
    <property type="entry name" value="Thioredoxin_domain"/>
</dbReference>
<dbReference type="PANTHER" id="PTHR45663">
    <property type="entry name" value="GEO12009P1"/>
    <property type="match status" value="1"/>
</dbReference>
<feature type="active site" description="Nucleophile" evidence="8">
    <location>
        <position position="35"/>
    </location>
</feature>
<feature type="disulfide bond" description="Redox-active" evidence="9">
    <location>
        <begin position="32"/>
        <end position="35"/>
    </location>
</feature>
<dbReference type="Gene3D" id="3.40.30.10">
    <property type="entry name" value="Glutaredoxin"/>
    <property type="match status" value="1"/>
</dbReference>
<sequence>MSNLPKFEETTFDDTVLKSDKPVLVDFYADWCGPCRMMAPVIDQLASQFEGRITVGKLDVDHAQSIAMRYGVMGIPTLGVFSGGKLVDRLTGYPGPGAVRAFVEKHAAQPAQP</sequence>
<organism evidence="11 12">
    <name type="scientific">Candidatus Dormiibacter inghamiae</name>
    <dbReference type="NCBI Taxonomy" id="3127013"/>
    <lineage>
        <taxon>Bacteria</taxon>
        <taxon>Bacillati</taxon>
        <taxon>Candidatus Dormiibacterota</taxon>
        <taxon>Candidatus Dormibacteria</taxon>
        <taxon>Candidatus Dormibacterales</taxon>
        <taxon>Candidatus Dormibacteraceae</taxon>
        <taxon>Candidatus Dormiibacter</taxon>
    </lineage>
</organism>
<dbReference type="NCBIfam" id="TIGR01068">
    <property type="entry name" value="thioredoxin"/>
    <property type="match status" value="1"/>
</dbReference>
<evidence type="ECO:0000256" key="2">
    <source>
        <dbReference type="ARBA" id="ARBA00022448"/>
    </source>
</evidence>
<dbReference type="PIRSF" id="PIRSF000077">
    <property type="entry name" value="Thioredoxin"/>
    <property type="match status" value="1"/>
</dbReference>
<feature type="site" description="Deprotonates C-terminal active site Cys" evidence="8">
    <location>
        <position position="26"/>
    </location>
</feature>
<feature type="site" description="Contributes to redox potential value" evidence="8">
    <location>
        <position position="33"/>
    </location>
</feature>
<feature type="active site" description="Nucleophile" evidence="8">
    <location>
        <position position="32"/>
    </location>
</feature>
<evidence type="ECO:0000256" key="5">
    <source>
        <dbReference type="ARBA" id="ARBA00023284"/>
    </source>
</evidence>
<dbReference type="CDD" id="cd02947">
    <property type="entry name" value="TRX_family"/>
    <property type="match status" value="1"/>
</dbReference>
<evidence type="ECO:0000313" key="11">
    <source>
        <dbReference type="EMBL" id="MBJ7601755.1"/>
    </source>
</evidence>
<reference evidence="11 12" key="1">
    <citation type="submission" date="2020-10" db="EMBL/GenBank/DDBJ databases">
        <title>Ca. Dormibacterota MAGs.</title>
        <authorList>
            <person name="Montgomery K."/>
        </authorList>
    </citation>
    <scope>NUCLEOTIDE SEQUENCE [LARGE SCALE GENOMIC DNA]</scope>
    <source>
        <strain evidence="11">SC8811_S16_3</strain>
    </source>
</reference>
<keyword evidence="4 9" id="KW-1015">Disulfide bond</keyword>
<comment type="caution">
    <text evidence="11">The sequence shown here is derived from an EMBL/GenBank/DDBJ whole genome shotgun (WGS) entry which is preliminary data.</text>
</comment>
<dbReference type="FunFam" id="3.40.30.10:FF:000001">
    <property type="entry name" value="Thioredoxin"/>
    <property type="match status" value="1"/>
</dbReference>
<evidence type="ECO:0000259" key="10">
    <source>
        <dbReference type="PROSITE" id="PS51352"/>
    </source>
</evidence>
<evidence type="ECO:0000256" key="3">
    <source>
        <dbReference type="ARBA" id="ARBA00022982"/>
    </source>
</evidence>
<dbReference type="Proteomes" id="UP000620075">
    <property type="component" value="Unassembled WGS sequence"/>
</dbReference>
<dbReference type="AlphaFoldDB" id="A0A934KGM7"/>
<evidence type="ECO:0000256" key="9">
    <source>
        <dbReference type="PIRSR" id="PIRSR000077-4"/>
    </source>
</evidence>
<dbReference type="InterPro" id="IPR005746">
    <property type="entry name" value="Thioredoxin"/>
</dbReference>
<evidence type="ECO:0000256" key="8">
    <source>
        <dbReference type="PIRSR" id="PIRSR000077-1"/>
    </source>
</evidence>
<dbReference type="PRINTS" id="PR00421">
    <property type="entry name" value="THIOREDOXIN"/>
</dbReference>
<dbReference type="PROSITE" id="PS00194">
    <property type="entry name" value="THIOREDOXIN_1"/>
    <property type="match status" value="1"/>
</dbReference>
<comment type="similarity">
    <text evidence="1 7">Belongs to the thioredoxin family.</text>
</comment>
<dbReference type="GO" id="GO:0005737">
    <property type="term" value="C:cytoplasm"/>
    <property type="evidence" value="ECO:0007669"/>
    <property type="project" value="TreeGrafter"/>
</dbReference>
<keyword evidence="5 9" id="KW-0676">Redox-active center</keyword>
<evidence type="ECO:0000256" key="6">
    <source>
        <dbReference type="NCBIfam" id="TIGR01068"/>
    </source>
</evidence>
<evidence type="ECO:0000256" key="1">
    <source>
        <dbReference type="ARBA" id="ARBA00008987"/>
    </source>
</evidence>
<gene>
    <name evidence="11" type="primary">trxA</name>
    <name evidence="11" type="ORF">JF888_00930</name>
</gene>
<evidence type="ECO:0000313" key="12">
    <source>
        <dbReference type="Proteomes" id="UP000620075"/>
    </source>
</evidence>
<evidence type="ECO:0000256" key="7">
    <source>
        <dbReference type="PIRNR" id="PIRNR000077"/>
    </source>
</evidence>
<feature type="domain" description="Thioredoxin" evidence="10">
    <location>
        <begin position="1"/>
        <end position="108"/>
    </location>
</feature>
<dbReference type="InterPro" id="IPR036249">
    <property type="entry name" value="Thioredoxin-like_sf"/>
</dbReference>
<name>A0A934KGM7_9BACT</name>
<dbReference type="SUPFAM" id="SSF52833">
    <property type="entry name" value="Thioredoxin-like"/>
    <property type="match status" value="1"/>
</dbReference>
<dbReference type="GO" id="GO:0015035">
    <property type="term" value="F:protein-disulfide reductase activity"/>
    <property type="evidence" value="ECO:0007669"/>
    <property type="project" value="UniProtKB-UniRule"/>
</dbReference>
<dbReference type="PANTHER" id="PTHR45663:SF11">
    <property type="entry name" value="GEO12009P1"/>
    <property type="match status" value="1"/>
</dbReference>
<dbReference type="RefSeq" id="WP_338176111.1">
    <property type="nucleotide sequence ID" value="NZ_JAEKNQ010000006.1"/>
</dbReference>
<keyword evidence="3" id="KW-0249">Electron transport</keyword>
<proteinExistence type="inferred from homology"/>
<keyword evidence="2" id="KW-0813">Transport</keyword>
<dbReference type="EMBL" id="JAEKNQ010000006">
    <property type="protein sequence ID" value="MBJ7601755.1"/>
    <property type="molecule type" value="Genomic_DNA"/>
</dbReference>
<dbReference type="InterPro" id="IPR017937">
    <property type="entry name" value="Thioredoxin_CS"/>
</dbReference>
<protein>
    <recommendedName>
        <fullName evidence="6 7">Thioredoxin</fullName>
    </recommendedName>
</protein>
<dbReference type="PROSITE" id="PS51352">
    <property type="entry name" value="THIOREDOXIN_2"/>
    <property type="match status" value="1"/>
</dbReference>
<dbReference type="Pfam" id="PF00085">
    <property type="entry name" value="Thioredoxin"/>
    <property type="match status" value="1"/>
</dbReference>
<accession>A0A934KGM7</accession>
<feature type="site" description="Contributes to redox potential value" evidence="8">
    <location>
        <position position="34"/>
    </location>
</feature>
<evidence type="ECO:0000256" key="4">
    <source>
        <dbReference type="ARBA" id="ARBA00023157"/>
    </source>
</evidence>